<dbReference type="InterPro" id="IPR011009">
    <property type="entry name" value="Kinase-like_dom_sf"/>
</dbReference>
<dbReference type="Proteomes" id="UP001642483">
    <property type="component" value="Unassembled WGS sequence"/>
</dbReference>
<dbReference type="SUPFAM" id="SSF56112">
    <property type="entry name" value="Protein kinase-like (PK-like)"/>
    <property type="match status" value="1"/>
</dbReference>
<evidence type="ECO:0000313" key="2">
    <source>
        <dbReference type="Proteomes" id="UP001642483"/>
    </source>
</evidence>
<accession>A0ABP0GQQ3</accession>
<proteinExistence type="predicted"/>
<organism evidence="1 2">
    <name type="scientific">Clavelina lepadiformis</name>
    <name type="common">Light-bulb sea squirt</name>
    <name type="synonym">Ascidia lepadiformis</name>
    <dbReference type="NCBI Taxonomy" id="159417"/>
    <lineage>
        <taxon>Eukaryota</taxon>
        <taxon>Metazoa</taxon>
        <taxon>Chordata</taxon>
        <taxon>Tunicata</taxon>
        <taxon>Ascidiacea</taxon>
        <taxon>Aplousobranchia</taxon>
        <taxon>Clavelinidae</taxon>
        <taxon>Clavelina</taxon>
    </lineage>
</organism>
<protein>
    <recommendedName>
        <fullName evidence="3">Protein kinase domain-containing protein</fullName>
    </recommendedName>
</protein>
<gene>
    <name evidence="1" type="ORF">CVLEPA_LOCUS26168</name>
</gene>
<sequence length="395" mass="45005">MNPASKQRRVLVSFGAVVCLIYSLHITLRTLFQAARHCPGGTIVKQSYETRLTYSAIVNASKLTNFAGFDKNPTYKRQPLAEDIRTDYFNCIDFDKLPQTEQAIAENTKGNRGISFMKVKIDDVIIATVYKEASRVLRTFADEYKYNTAKREIEFLTKLRGLPGIPRLFGSCVTENRVGYIVERITGYTFCNDNGTTANCSSGRFLLESVDASPDPPLAALRLAYTTTRLFKLLEERHLFFEDISGVNLMFSPDFEIFLVDADSLVFYNDSRLFSKLLCTSHEHCPGPSGNLWVAESLNARIYKTCKDFYGICEYGRCRGFDVSLHACGMSEWYLCHLGKFFENTSPHIKDKYESMCKCLRQPFPQFRCTFETATGILHALLEEYINEKTHIGIR</sequence>
<evidence type="ECO:0008006" key="3">
    <source>
        <dbReference type="Google" id="ProtNLM"/>
    </source>
</evidence>
<comment type="caution">
    <text evidence="1">The sequence shown here is derived from an EMBL/GenBank/DDBJ whole genome shotgun (WGS) entry which is preliminary data.</text>
</comment>
<evidence type="ECO:0000313" key="1">
    <source>
        <dbReference type="EMBL" id="CAK8692939.1"/>
    </source>
</evidence>
<name>A0ABP0GQQ3_CLALP</name>
<dbReference type="EMBL" id="CAWYQH010000130">
    <property type="protein sequence ID" value="CAK8692939.1"/>
    <property type="molecule type" value="Genomic_DNA"/>
</dbReference>
<reference evidence="1 2" key="1">
    <citation type="submission" date="2024-02" db="EMBL/GenBank/DDBJ databases">
        <authorList>
            <person name="Daric V."/>
            <person name="Darras S."/>
        </authorList>
    </citation>
    <scope>NUCLEOTIDE SEQUENCE [LARGE SCALE GENOMIC DNA]</scope>
</reference>
<keyword evidence="2" id="KW-1185">Reference proteome</keyword>